<organism evidence="1">
    <name type="scientific">viral metagenome</name>
    <dbReference type="NCBI Taxonomy" id="1070528"/>
    <lineage>
        <taxon>unclassified sequences</taxon>
        <taxon>metagenomes</taxon>
        <taxon>organismal metagenomes</taxon>
    </lineage>
</organism>
<evidence type="ECO:0000313" key="1">
    <source>
        <dbReference type="EMBL" id="QJA59303.1"/>
    </source>
</evidence>
<reference evidence="1" key="1">
    <citation type="submission" date="2020-03" db="EMBL/GenBank/DDBJ databases">
        <title>The deep terrestrial virosphere.</title>
        <authorList>
            <person name="Holmfeldt K."/>
            <person name="Nilsson E."/>
            <person name="Simone D."/>
            <person name="Lopez-Fernandez M."/>
            <person name="Wu X."/>
            <person name="de Brujin I."/>
            <person name="Lundin D."/>
            <person name="Andersson A."/>
            <person name="Bertilsson S."/>
            <person name="Dopson M."/>
        </authorList>
    </citation>
    <scope>NUCLEOTIDE SEQUENCE</scope>
    <source>
        <strain evidence="2">MM415A00821</strain>
        <strain evidence="1">MM415B01315</strain>
    </source>
</reference>
<evidence type="ECO:0000313" key="2">
    <source>
        <dbReference type="EMBL" id="QJA79899.1"/>
    </source>
</evidence>
<name>A0A6M3IPG8_9ZZZZ</name>
<dbReference type="AlphaFoldDB" id="A0A6M3IPG8"/>
<sequence>MIIKFKLDEEKKHSRRYKATDDKSPIDTIYVKRFFSNGKNEIEIEIKEK</sequence>
<dbReference type="EMBL" id="MT142398">
    <property type="protein sequence ID" value="QJA79899.1"/>
    <property type="molecule type" value="Genomic_DNA"/>
</dbReference>
<dbReference type="EMBL" id="MT141364">
    <property type="protein sequence ID" value="QJA59303.1"/>
    <property type="molecule type" value="Genomic_DNA"/>
</dbReference>
<protein>
    <submittedName>
        <fullName evidence="1">Uncharacterized protein</fullName>
    </submittedName>
</protein>
<proteinExistence type="predicted"/>
<gene>
    <name evidence="2" type="ORF">MM415A00821_0021</name>
    <name evidence="1" type="ORF">MM415B01315_0012</name>
</gene>
<accession>A0A6M3IPG8</accession>